<feature type="compositionally biased region" description="Low complexity" evidence="1">
    <location>
        <begin position="72"/>
        <end position="105"/>
    </location>
</feature>
<proteinExistence type="predicted"/>
<feature type="signal peptide" evidence="3">
    <location>
        <begin position="1"/>
        <end position="22"/>
    </location>
</feature>
<feature type="region of interest" description="Disordered" evidence="1">
    <location>
        <begin position="28"/>
        <end position="139"/>
    </location>
</feature>
<keyword evidence="2" id="KW-1133">Transmembrane helix</keyword>
<feature type="compositionally biased region" description="Pro residues" evidence="1">
    <location>
        <begin position="236"/>
        <end position="248"/>
    </location>
</feature>
<keyword evidence="2" id="KW-0472">Membrane</keyword>
<evidence type="ECO:0000256" key="1">
    <source>
        <dbReference type="SAM" id="MobiDB-lite"/>
    </source>
</evidence>
<feature type="region of interest" description="Disordered" evidence="1">
    <location>
        <begin position="226"/>
        <end position="299"/>
    </location>
</feature>
<comment type="caution">
    <text evidence="4">The sequence shown here is derived from an EMBL/GenBank/DDBJ whole genome shotgun (WGS) entry which is preliminary data.</text>
</comment>
<evidence type="ECO:0000256" key="2">
    <source>
        <dbReference type="SAM" id="Phobius"/>
    </source>
</evidence>
<keyword evidence="3" id="KW-0732">Signal</keyword>
<evidence type="ECO:0000313" key="5">
    <source>
        <dbReference type="Proteomes" id="UP000434172"/>
    </source>
</evidence>
<feature type="compositionally biased region" description="Low complexity" evidence="1">
    <location>
        <begin position="281"/>
        <end position="293"/>
    </location>
</feature>
<sequence length="475" mass="50368">MSLIRRMVGIGVSCALIPGVLLNTDVSLKPVPRNERPPDFQLLARQDDPDEKDDDCDDDDDEKKCSTRTHRQSTSSSTSSTSQPSSTPTDPQISSSVIPVPTSTPQAPPPTLSQTTQSTVPVATEPSSAPQTPPTSTAPVVVIPTTSLETSVVSLPTGQSSAPAAPTSSAAAAPATSTAPPPTQAANSNNAGRTAGIVVLILAFFAFFAGIFFFRRWRARRKRRTVEKAKSVMGPAGPPTTPPSPPPRPTRDLPPLTSHPPMTSLPPPPPVQGSGQTPAQSSNTASSSMYSNTGVVGNRPARNTRAISQVPLSQSAQVTYAEEVPRDEKPQAAFGIPTFLQSAINRRARNAELARARVESWPPPPYIGTKQPRAKSLKGLMTKSKPVTSVSKSLSPTSFPGQRTYSSTSRESLILPWRSSIESDISSLSSGWGDGPAIPTPVLVNERPTVDRKVWISPARGSEVAHIREVPRDVV</sequence>
<keyword evidence="2" id="KW-0812">Transmembrane</keyword>
<feature type="compositionally biased region" description="Low complexity" evidence="1">
    <location>
        <begin position="159"/>
        <end position="188"/>
    </location>
</feature>
<feature type="region of interest" description="Disordered" evidence="1">
    <location>
        <begin position="155"/>
        <end position="188"/>
    </location>
</feature>
<accession>A0A8H3W304</accession>
<dbReference type="EMBL" id="WOWK01000111">
    <property type="protein sequence ID" value="KAF0318357.1"/>
    <property type="molecule type" value="Genomic_DNA"/>
</dbReference>
<feature type="compositionally biased region" description="Low complexity" evidence="1">
    <location>
        <begin position="253"/>
        <end position="262"/>
    </location>
</feature>
<protein>
    <recommendedName>
        <fullName evidence="6">Transmembrane protein</fullName>
    </recommendedName>
</protein>
<feature type="region of interest" description="Disordered" evidence="1">
    <location>
        <begin position="362"/>
        <end position="405"/>
    </location>
</feature>
<keyword evidence="5" id="KW-1185">Reference proteome</keyword>
<evidence type="ECO:0000256" key="3">
    <source>
        <dbReference type="SAM" id="SignalP"/>
    </source>
</evidence>
<feature type="compositionally biased region" description="Low complexity" evidence="1">
    <location>
        <begin position="112"/>
        <end position="139"/>
    </location>
</feature>
<reference evidence="4 5" key="1">
    <citation type="submission" date="2019-12" db="EMBL/GenBank/DDBJ databases">
        <title>A genome sequence resource for the geographically widespread anthracnose pathogen Colletotrichum asianum.</title>
        <authorList>
            <person name="Meng Y."/>
        </authorList>
    </citation>
    <scope>NUCLEOTIDE SEQUENCE [LARGE SCALE GENOMIC DNA]</scope>
    <source>
        <strain evidence="4 5">ICMP 18580</strain>
    </source>
</reference>
<feature type="compositionally biased region" description="Acidic residues" evidence="1">
    <location>
        <begin position="48"/>
        <end position="61"/>
    </location>
</feature>
<feature type="chain" id="PRO_5034392668" description="Transmembrane protein" evidence="3">
    <location>
        <begin position="23"/>
        <end position="475"/>
    </location>
</feature>
<name>A0A8H3W304_9PEZI</name>
<dbReference type="Proteomes" id="UP000434172">
    <property type="component" value="Unassembled WGS sequence"/>
</dbReference>
<organism evidence="4 5">
    <name type="scientific">Colletotrichum asianum</name>
    <dbReference type="NCBI Taxonomy" id="702518"/>
    <lineage>
        <taxon>Eukaryota</taxon>
        <taxon>Fungi</taxon>
        <taxon>Dikarya</taxon>
        <taxon>Ascomycota</taxon>
        <taxon>Pezizomycotina</taxon>
        <taxon>Sordariomycetes</taxon>
        <taxon>Hypocreomycetidae</taxon>
        <taxon>Glomerellales</taxon>
        <taxon>Glomerellaceae</taxon>
        <taxon>Colletotrichum</taxon>
        <taxon>Colletotrichum gloeosporioides species complex</taxon>
    </lineage>
</organism>
<feature type="compositionally biased region" description="Low complexity" evidence="1">
    <location>
        <begin position="382"/>
        <end position="398"/>
    </location>
</feature>
<evidence type="ECO:0008006" key="6">
    <source>
        <dbReference type="Google" id="ProtNLM"/>
    </source>
</evidence>
<dbReference type="AlphaFoldDB" id="A0A8H3W304"/>
<dbReference type="OrthoDB" id="4851779at2759"/>
<feature type="transmembrane region" description="Helical" evidence="2">
    <location>
        <begin position="195"/>
        <end position="214"/>
    </location>
</feature>
<evidence type="ECO:0000313" key="4">
    <source>
        <dbReference type="EMBL" id="KAF0318357.1"/>
    </source>
</evidence>
<gene>
    <name evidence="4" type="ORF">GQ607_014386</name>
</gene>